<protein>
    <submittedName>
        <fullName evidence="1">Transposase</fullName>
    </submittedName>
</protein>
<dbReference type="EMBL" id="JAKIKU010000004">
    <property type="protein sequence ID" value="MCL1045422.1"/>
    <property type="molecule type" value="Genomic_DNA"/>
</dbReference>
<accession>A0ABT0KNJ4</accession>
<name>A0ABT0KNJ4_9GAMM</name>
<gene>
    <name evidence="1" type="ORF">L2737_08795</name>
</gene>
<dbReference type="Proteomes" id="UP001202134">
    <property type="component" value="Unassembled WGS sequence"/>
</dbReference>
<comment type="caution">
    <text evidence="1">The sequence shown here is derived from an EMBL/GenBank/DDBJ whole genome shotgun (WGS) entry which is preliminary data.</text>
</comment>
<evidence type="ECO:0000313" key="2">
    <source>
        <dbReference type="Proteomes" id="UP001202134"/>
    </source>
</evidence>
<organism evidence="1 2">
    <name type="scientific">Shewanella electrodiphila</name>
    <dbReference type="NCBI Taxonomy" id="934143"/>
    <lineage>
        <taxon>Bacteria</taxon>
        <taxon>Pseudomonadati</taxon>
        <taxon>Pseudomonadota</taxon>
        <taxon>Gammaproteobacteria</taxon>
        <taxon>Alteromonadales</taxon>
        <taxon>Shewanellaceae</taxon>
        <taxon>Shewanella</taxon>
    </lineage>
</organism>
<evidence type="ECO:0000313" key="1">
    <source>
        <dbReference type="EMBL" id="MCL1045422.1"/>
    </source>
</evidence>
<reference evidence="1 2" key="1">
    <citation type="submission" date="2022-01" db="EMBL/GenBank/DDBJ databases">
        <title>Whole genome-based taxonomy of the Shewanellaceae.</title>
        <authorList>
            <person name="Martin-Rodriguez A.J."/>
        </authorList>
    </citation>
    <scope>NUCLEOTIDE SEQUENCE [LARGE SCALE GENOMIC DNA]</scope>
    <source>
        <strain evidence="1 2">DSM 24955</strain>
    </source>
</reference>
<sequence>MVTDPAEYPWSSYQINALGKASQLCTPHQVYLSIHLEPEKRLSNYRALVTHHLDSKLIEDIRQATNKGMAIGNDKFKDEIEKLTGNSMKPKKMGRPYKAKI</sequence>
<dbReference type="RefSeq" id="WP_248955488.1">
    <property type="nucleotide sequence ID" value="NZ_JAKIKU010000004.1"/>
</dbReference>
<keyword evidence="2" id="KW-1185">Reference proteome</keyword>
<proteinExistence type="predicted"/>